<dbReference type="PROSITE" id="PS51257">
    <property type="entry name" value="PROKAR_LIPOPROTEIN"/>
    <property type="match status" value="1"/>
</dbReference>
<feature type="signal peptide" evidence="1">
    <location>
        <begin position="1"/>
        <end position="22"/>
    </location>
</feature>
<evidence type="ECO:0000313" key="4">
    <source>
        <dbReference type="Proteomes" id="UP001472978"/>
    </source>
</evidence>
<feature type="chain" id="PRO_5047182750" evidence="1">
    <location>
        <begin position="23"/>
        <end position="180"/>
    </location>
</feature>
<dbReference type="EMBL" id="JBEGCI010000001">
    <property type="protein sequence ID" value="MEQ6887241.1"/>
    <property type="molecule type" value="Genomic_DNA"/>
</dbReference>
<reference evidence="3 4" key="1">
    <citation type="submission" date="2024-05" db="EMBL/GenBank/DDBJ databases">
        <title>Halomonas sp. CS7 16S ribosomal RNA gene Genome sequencing and assembly.</title>
        <authorList>
            <person name="Yook S."/>
        </authorList>
    </citation>
    <scope>NUCLEOTIDE SEQUENCE [LARGE SCALE GENOMIC DNA]</scope>
    <source>
        <strain evidence="3 4">CS7</strain>
    </source>
</reference>
<name>A0ABV1N386_9GAMM</name>
<comment type="caution">
    <text evidence="3">The sequence shown here is derived from an EMBL/GenBank/DDBJ whole genome shotgun (WGS) entry which is preliminary data.</text>
</comment>
<evidence type="ECO:0000256" key="1">
    <source>
        <dbReference type="SAM" id="SignalP"/>
    </source>
</evidence>
<feature type="domain" description="FlgO" evidence="2">
    <location>
        <begin position="44"/>
        <end position="163"/>
    </location>
</feature>
<evidence type="ECO:0000313" key="3">
    <source>
        <dbReference type="EMBL" id="MEQ6887241.1"/>
    </source>
</evidence>
<accession>A0ABV1N386</accession>
<keyword evidence="1" id="KW-0732">Signal</keyword>
<dbReference type="Proteomes" id="UP001472978">
    <property type="component" value="Unassembled WGS sequence"/>
</dbReference>
<keyword evidence="4" id="KW-1185">Reference proteome</keyword>
<gene>
    <name evidence="3" type="ORF">ABE957_00935</name>
</gene>
<evidence type="ECO:0000259" key="2">
    <source>
        <dbReference type="Pfam" id="PF17680"/>
    </source>
</evidence>
<organism evidence="3 4">
    <name type="scientific">Halomonas pelophila</name>
    <dbReference type="NCBI Taxonomy" id="3151122"/>
    <lineage>
        <taxon>Bacteria</taxon>
        <taxon>Pseudomonadati</taxon>
        <taxon>Pseudomonadota</taxon>
        <taxon>Gammaproteobacteria</taxon>
        <taxon>Oceanospirillales</taxon>
        <taxon>Halomonadaceae</taxon>
        <taxon>Halomonas</taxon>
    </lineage>
</organism>
<protein>
    <submittedName>
        <fullName evidence="3">FlgO family outer membrane protein</fullName>
    </submittedName>
</protein>
<sequence length="180" mass="19392">MLNPLRLACLLLLLLLSLTGCAHHERALYNAPPAPGLDEALDVAMQEMVETFPELTEQGPMIMASFIDVKGTGGSTAFDRIAAELSAAALARAGMTVREVLLDGGQLLIMEGNDGLLTRRVRRLGASAGARTMLLGTYAHGQERLFLALRVVELRTDRVLASRGLSLGLDGDLQRLLRSR</sequence>
<dbReference type="RefSeq" id="WP_349756763.1">
    <property type="nucleotide sequence ID" value="NZ_JBEGCI010000001.1"/>
</dbReference>
<proteinExistence type="predicted"/>
<dbReference type="InterPro" id="IPR041215">
    <property type="entry name" value="FlgO_dom"/>
</dbReference>
<dbReference type="Pfam" id="PF17680">
    <property type="entry name" value="FlgO"/>
    <property type="match status" value="1"/>
</dbReference>